<dbReference type="RefSeq" id="XP_006693072.1">
    <property type="nucleotide sequence ID" value="XM_006693009.1"/>
</dbReference>
<dbReference type="GO" id="GO:0003735">
    <property type="term" value="F:structural constituent of ribosome"/>
    <property type="evidence" value="ECO:0007669"/>
    <property type="project" value="InterPro"/>
</dbReference>
<dbReference type="OrthoDB" id="414075at2759"/>
<dbReference type="KEGG" id="cthr:CTHT_0026130"/>
<dbReference type="GO" id="GO:0005762">
    <property type="term" value="C:mitochondrial large ribosomal subunit"/>
    <property type="evidence" value="ECO:0007669"/>
    <property type="project" value="TreeGrafter"/>
</dbReference>
<keyword evidence="6" id="KW-0687">Ribonucleoprotein</keyword>
<gene>
    <name evidence="10" type="ORF">CTHT_0026130</name>
</gene>
<comment type="similarity">
    <text evidence="2">Belongs to the mitochondrion-specific ribosomal protein mL46 family.</text>
</comment>
<accession>G0S6B2</accession>
<feature type="region of interest" description="Disordered" evidence="8">
    <location>
        <begin position="73"/>
        <end position="105"/>
    </location>
</feature>
<dbReference type="Gene3D" id="3.90.79.10">
    <property type="entry name" value="Nucleoside Triphosphate Pyrophosphohydrolase"/>
    <property type="match status" value="1"/>
</dbReference>
<dbReference type="EMBL" id="GL988041">
    <property type="protein sequence ID" value="EGS20776.1"/>
    <property type="molecule type" value="Genomic_DNA"/>
</dbReference>
<evidence type="ECO:0000256" key="2">
    <source>
        <dbReference type="ARBA" id="ARBA00009070"/>
    </source>
</evidence>
<evidence type="ECO:0000256" key="6">
    <source>
        <dbReference type="ARBA" id="ARBA00023274"/>
    </source>
</evidence>
<dbReference type="PANTHER" id="PTHR13124">
    <property type="entry name" value="39S RIBOSOMAL PROTEIN L46, MITOCHONDRIAL PRECURSOR-RELATED"/>
    <property type="match status" value="1"/>
</dbReference>
<evidence type="ECO:0000256" key="8">
    <source>
        <dbReference type="SAM" id="MobiDB-lite"/>
    </source>
</evidence>
<reference evidence="10 11" key="1">
    <citation type="journal article" date="2011" name="Cell">
        <title>Insight into structure and assembly of the nuclear pore complex by utilizing the genome of a eukaryotic thermophile.</title>
        <authorList>
            <person name="Amlacher S."/>
            <person name="Sarges P."/>
            <person name="Flemming D."/>
            <person name="van Noort V."/>
            <person name="Kunze R."/>
            <person name="Devos D.P."/>
            <person name="Arumugam M."/>
            <person name="Bork P."/>
            <person name="Hurt E."/>
        </authorList>
    </citation>
    <scope>NUCLEOTIDE SEQUENCE [LARGE SCALE GENOMIC DNA]</scope>
    <source>
        <strain evidence="11">DSM 1495 / CBS 144.50 / IMI 039719</strain>
    </source>
</reference>
<organism evidence="11">
    <name type="scientific">Chaetomium thermophilum (strain DSM 1495 / CBS 144.50 / IMI 039719)</name>
    <name type="common">Thermochaetoides thermophila</name>
    <dbReference type="NCBI Taxonomy" id="759272"/>
    <lineage>
        <taxon>Eukaryota</taxon>
        <taxon>Fungi</taxon>
        <taxon>Dikarya</taxon>
        <taxon>Ascomycota</taxon>
        <taxon>Pezizomycotina</taxon>
        <taxon>Sordariomycetes</taxon>
        <taxon>Sordariomycetidae</taxon>
        <taxon>Sordariales</taxon>
        <taxon>Chaetomiaceae</taxon>
        <taxon>Thermochaetoides</taxon>
    </lineage>
</organism>
<dbReference type="HOGENOM" id="CLU_040204_1_1_1"/>
<dbReference type="CDD" id="cd04661">
    <property type="entry name" value="NUDIX_MRP_L46"/>
    <property type="match status" value="1"/>
</dbReference>
<evidence type="ECO:0000256" key="5">
    <source>
        <dbReference type="ARBA" id="ARBA00023128"/>
    </source>
</evidence>
<keyword evidence="11" id="KW-1185">Reference proteome</keyword>
<evidence type="ECO:0000256" key="3">
    <source>
        <dbReference type="ARBA" id="ARBA00022946"/>
    </source>
</evidence>
<dbReference type="GeneID" id="18256651"/>
<dbReference type="eggNOG" id="KOG4548">
    <property type="taxonomic scope" value="Eukaryota"/>
</dbReference>
<evidence type="ECO:0000313" key="10">
    <source>
        <dbReference type="EMBL" id="EGS20776.1"/>
    </source>
</evidence>
<keyword evidence="3" id="KW-0809">Transit peptide</keyword>
<dbReference type="STRING" id="759272.G0S6B2"/>
<sequence>MRSDEWSVHWDLLIQNWKAVGAQSSPQSSDPLMDLTPSKGSQLLCSQCARSSRTIPRLPLSSANTAWRYYASEATNPSPSEPSSSTTTPPPPPVTSNLPKSPNPYRIKSGVILSRPPILTRDPTPFESAFYLYQKRLNERLTAPFRREFYYKPDSAADLDFRIKLKERHGVPAKDIGRYNPRGRMAWNDEVMIGSTTSSWEYMYERLLKDAEVRVSEDGEPIPEEERVPVERPMPRRTEADEKNDVRRLDRALDKTLYLVVKKGEGENAVWGFPEGPVLTEEALHETAARVLAESAGINMNTWIVGRVPIAHHVIKPEFEPADANGEQRLVKRGEKIFFLKGRIMAGQADLTDNKHGLTDFQWLTRDELRKVLPYEYWWSVRNSFDLR</sequence>
<comment type="subcellular location">
    <subcellularLocation>
        <location evidence="1">Mitochondrion</location>
    </subcellularLocation>
</comment>
<dbReference type="InterPro" id="IPR021757">
    <property type="entry name" value="Ribosomal_mL46_N"/>
</dbReference>
<proteinExistence type="inferred from homology"/>
<evidence type="ECO:0000256" key="4">
    <source>
        <dbReference type="ARBA" id="ARBA00022980"/>
    </source>
</evidence>
<dbReference type="SUPFAM" id="SSF55811">
    <property type="entry name" value="Nudix"/>
    <property type="match status" value="1"/>
</dbReference>
<keyword evidence="4" id="KW-0689">Ribosomal protein</keyword>
<name>G0S6B2_CHATD</name>
<dbReference type="AlphaFoldDB" id="G0S6B2"/>
<keyword evidence="5" id="KW-0496">Mitochondrion</keyword>
<evidence type="ECO:0000256" key="7">
    <source>
        <dbReference type="ARBA" id="ARBA00035190"/>
    </source>
</evidence>
<dbReference type="Proteomes" id="UP000008066">
    <property type="component" value="Unassembled WGS sequence"/>
</dbReference>
<dbReference type="GO" id="GO:0005743">
    <property type="term" value="C:mitochondrial inner membrane"/>
    <property type="evidence" value="ECO:0007669"/>
    <property type="project" value="UniProtKB-ARBA"/>
</dbReference>
<dbReference type="InterPro" id="IPR015797">
    <property type="entry name" value="NUDIX_hydrolase-like_dom_sf"/>
</dbReference>
<evidence type="ECO:0000313" key="11">
    <source>
        <dbReference type="Proteomes" id="UP000008066"/>
    </source>
</evidence>
<dbReference type="InterPro" id="IPR040008">
    <property type="entry name" value="Ribosomal_mL46"/>
</dbReference>
<feature type="domain" description="Large ribosomal subunit protein mL46 N-terminal" evidence="9">
    <location>
        <begin position="105"/>
        <end position="241"/>
    </location>
</feature>
<feature type="compositionally biased region" description="Low complexity" evidence="8">
    <location>
        <begin position="75"/>
        <end position="87"/>
    </location>
</feature>
<dbReference type="Pfam" id="PF11788">
    <property type="entry name" value="MRP-L46"/>
    <property type="match status" value="1"/>
</dbReference>
<protein>
    <recommendedName>
        <fullName evidence="7">Large ribosomal subunit protein mL46</fullName>
    </recommendedName>
</protein>
<dbReference type="FunFam" id="3.90.79.10:FF:000018">
    <property type="entry name" value="39S ribosomal protein L46, mitochondrial"/>
    <property type="match status" value="1"/>
</dbReference>
<evidence type="ECO:0000256" key="1">
    <source>
        <dbReference type="ARBA" id="ARBA00004173"/>
    </source>
</evidence>
<evidence type="ECO:0000259" key="9">
    <source>
        <dbReference type="Pfam" id="PF11788"/>
    </source>
</evidence>
<dbReference type="OMA" id="HPFENAF"/>
<dbReference type="InterPro" id="IPR033650">
    <property type="entry name" value="Ribosomal_mL46_NUDIX"/>
</dbReference>
<dbReference type="PANTHER" id="PTHR13124:SF12">
    <property type="entry name" value="LARGE RIBOSOMAL SUBUNIT PROTEIN ML46"/>
    <property type="match status" value="1"/>
</dbReference>